<evidence type="ECO:0000256" key="7">
    <source>
        <dbReference type="ARBA" id="ARBA00022741"/>
    </source>
</evidence>
<dbReference type="KEGG" id="vde:111252403"/>
<evidence type="ECO:0000256" key="16">
    <source>
        <dbReference type="SAM" id="MobiDB-lite"/>
    </source>
</evidence>
<evidence type="ECO:0000259" key="19">
    <source>
        <dbReference type="PROSITE" id="PS51984"/>
    </source>
</evidence>
<dbReference type="GO" id="GO:0004674">
    <property type="term" value="F:protein serine/threonine kinase activity"/>
    <property type="evidence" value="ECO:0007669"/>
    <property type="project" value="UniProtKB-KW"/>
</dbReference>
<dbReference type="FunFam" id="1.10.510.10:FF:000576">
    <property type="entry name" value="Serine/threonine-protein kinase PLK4"/>
    <property type="match status" value="1"/>
</dbReference>
<evidence type="ECO:0000259" key="17">
    <source>
        <dbReference type="PROSITE" id="PS50011"/>
    </source>
</evidence>
<feature type="domain" description="Cryptic POLO box 1 (CPB1)" evidence="19">
    <location>
        <begin position="289"/>
        <end position="397"/>
    </location>
</feature>
<evidence type="ECO:0000256" key="9">
    <source>
        <dbReference type="ARBA" id="ARBA00022840"/>
    </source>
</evidence>
<keyword evidence="21" id="KW-1185">Reference proteome</keyword>
<dbReference type="PROSITE" id="PS00109">
    <property type="entry name" value="PROTEIN_KINASE_TYR"/>
    <property type="match status" value="1"/>
</dbReference>
<dbReference type="InterPro" id="IPR047108">
    <property type="entry name" value="Plk4-like_POLO_box_2_sf"/>
</dbReference>
<dbReference type="OMA" id="LPSKHWK"/>
<dbReference type="PROSITE" id="PS50011">
    <property type="entry name" value="PROTEIN_KINASE_DOM"/>
    <property type="match status" value="1"/>
</dbReference>
<dbReference type="InterPro" id="IPR011009">
    <property type="entry name" value="Kinase-like_dom_sf"/>
</dbReference>
<dbReference type="Gene3D" id="3.30.1120.130">
    <property type="match status" value="1"/>
</dbReference>
<evidence type="ECO:0000256" key="4">
    <source>
        <dbReference type="ARBA" id="ARBA00022490"/>
    </source>
</evidence>
<accession>A0A7M7KH71</accession>
<dbReference type="InterPro" id="IPR000719">
    <property type="entry name" value="Prot_kinase_dom"/>
</dbReference>
<dbReference type="Gene3D" id="2.40.50.930">
    <property type="match status" value="1"/>
</dbReference>
<dbReference type="GO" id="GO:0005634">
    <property type="term" value="C:nucleus"/>
    <property type="evidence" value="ECO:0007669"/>
    <property type="project" value="TreeGrafter"/>
</dbReference>
<organism evidence="20 21">
    <name type="scientific">Varroa destructor</name>
    <name type="common">Honeybee mite</name>
    <dbReference type="NCBI Taxonomy" id="109461"/>
    <lineage>
        <taxon>Eukaryota</taxon>
        <taxon>Metazoa</taxon>
        <taxon>Ecdysozoa</taxon>
        <taxon>Arthropoda</taxon>
        <taxon>Chelicerata</taxon>
        <taxon>Arachnida</taxon>
        <taxon>Acari</taxon>
        <taxon>Parasitiformes</taxon>
        <taxon>Mesostigmata</taxon>
        <taxon>Gamasina</taxon>
        <taxon>Dermanyssoidea</taxon>
        <taxon>Varroidae</taxon>
        <taxon>Varroa</taxon>
    </lineage>
</organism>
<dbReference type="InterPro" id="IPR017441">
    <property type="entry name" value="Protein_kinase_ATP_BS"/>
</dbReference>
<evidence type="ECO:0000256" key="11">
    <source>
        <dbReference type="ARBA" id="ARBA00023212"/>
    </source>
</evidence>
<evidence type="ECO:0000256" key="2">
    <source>
        <dbReference type="ARBA" id="ARBA00012424"/>
    </source>
</evidence>
<keyword evidence="4" id="KW-0963">Cytoplasm</keyword>
<evidence type="ECO:0000256" key="13">
    <source>
        <dbReference type="ARBA" id="ARBA00047802"/>
    </source>
</evidence>
<keyword evidence="11" id="KW-0206">Cytoskeleton</keyword>
<reference evidence="20" key="1">
    <citation type="submission" date="2021-01" db="UniProtKB">
        <authorList>
            <consortium name="EnsemblMetazoa"/>
        </authorList>
    </citation>
    <scope>IDENTIFICATION</scope>
</reference>
<dbReference type="SUPFAM" id="SSF82615">
    <property type="entry name" value="Polo-box domain"/>
    <property type="match status" value="1"/>
</dbReference>
<comment type="subcellular location">
    <subcellularLocation>
        <location evidence="1">Cytoplasm</location>
        <location evidence="1">Cytoskeleton</location>
        <location evidence="1">Microtubule organizing center</location>
        <location evidence="1">Centrosome</location>
        <location evidence="1">Centriole</location>
    </subcellularLocation>
</comment>
<dbReference type="CDD" id="cd13114">
    <property type="entry name" value="POLO_box_Plk4_1"/>
    <property type="match status" value="1"/>
</dbReference>
<dbReference type="InterPro" id="IPR033699">
    <property type="entry name" value="POLO_box_Plk4_1"/>
</dbReference>
<dbReference type="Gene3D" id="3.30.1120.120">
    <property type="match status" value="1"/>
</dbReference>
<keyword evidence="8" id="KW-0418">Kinase</keyword>
<evidence type="ECO:0000256" key="5">
    <source>
        <dbReference type="ARBA" id="ARBA00022527"/>
    </source>
</evidence>
<evidence type="ECO:0000256" key="15">
    <source>
        <dbReference type="PROSITE-ProRule" id="PRU10141"/>
    </source>
</evidence>
<dbReference type="InterPro" id="IPR008266">
    <property type="entry name" value="Tyr_kinase_AS"/>
</dbReference>
<comment type="catalytic activity">
    <reaction evidence="14">
        <text>L-seryl-[protein] + ATP = O-phospho-L-seryl-[protein] + ADP + H(+)</text>
        <dbReference type="Rhea" id="RHEA:17989"/>
        <dbReference type="Rhea" id="RHEA-COMP:9863"/>
        <dbReference type="Rhea" id="RHEA-COMP:11604"/>
        <dbReference type="ChEBI" id="CHEBI:15378"/>
        <dbReference type="ChEBI" id="CHEBI:29999"/>
        <dbReference type="ChEBI" id="CHEBI:30616"/>
        <dbReference type="ChEBI" id="CHEBI:83421"/>
        <dbReference type="ChEBI" id="CHEBI:456216"/>
        <dbReference type="EC" id="2.7.11.21"/>
    </reaction>
</comment>
<evidence type="ECO:0000256" key="14">
    <source>
        <dbReference type="ARBA" id="ARBA00048347"/>
    </source>
</evidence>
<dbReference type="PROSITE" id="PS51984">
    <property type="entry name" value="CPB1"/>
    <property type="match status" value="1"/>
</dbReference>
<protein>
    <recommendedName>
        <fullName evidence="3">Serine/threonine-protein kinase PLK4</fullName>
        <ecNumber evidence="2">2.7.11.21</ecNumber>
    </recommendedName>
    <alternativeName>
        <fullName evidence="12">Polo-like kinase 4</fullName>
    </alternativeName>
</protein>
<dbReference type="GO" id="GO:0005524">
    <property type="term" value="F:ATP binding"/>
    <property type="evidence" value="ECO:0007669"/>
    <property type="project" value="UniProtKB-UniRule"/>
</dbReference>
<sequence>MDLSRELGQRIEDYDVTQLLGKGGFAKVYQAVCRKTGVEVAIKMIDKEQMRRAGLTSRVQQEVSIHCRLHHPSILELLTFFEDDKHVYLVVEFCHGGEMQKYLEQRGTLDENEARHFLVQIVHGMQYLQNHRILHRDLSLSNLLLTLEQQVKIADFGLATQLRFANEKHTTMCGTPNYIPPEIATRTEHGLEVDLWSLGCMLYTFLTGAPPFHDFKVRSTLTKVVMSSVYLPSHLSVEARDLIERLLQKDPRKRLPLADVLSHPFMCRSTSLLKRVPSRDQKGTSLSEGFRGPSEPLNTTRLKPTRIKSGKLMLSILDSGEVCVEFLKNENVSSVLRVSADGRWIVAYRSGAAWHPTQPPALPIDGTDDRYCFDRLPQALWKKYAIASRFVQLVRQKTVKIILYQKDTSCFLMENGDVELKIGNTKKLTQLTDGSVKLNGQIVSIMALDAQDHELMKGLTVKLKSLEEAISAVDPSSDMYPAIFGRRAATDTPSKSNFTLATNFTSLVDRSPESVPESDARGARAVREVHVDGVGLGKPLAGGGVCVQFYDKTQLSVLAGRKQVVFTDRHGIRTEYPEGSLMPAYVRQRLDHLPRVMEMLR</sequence>
<dbReference type="InParanoid" id="A0A7M7KH71"/>
<dbReference type="AlphaFoldDB" id="A0A7M7KH71"/>
<feature type="binding site" evidence="15">
    <location>
        <position position="43"/>
    </location>
    <ligand>
        <name>ATP</name>
        <dbReference type="ChEBI" id="CHEBI:30616"/>
    </ligand>
</feature>
<dbReference type="Pfam" id="PF00069">
    <property type="entry name" value="Pkinase"/>
    <property type="match status" value="1"/>
</dbReference>
<dbReference type="EnsemblMetazoa" id="XM_022810229">
    <property type="protein sequence ID" value="XP_022665964"/>
    <property type="gene ID" value="LOC111252403"/>
</dbReference>
<dbReference type="InterPro" id="IPR000959">
    <property type="entry name" value="POLO_box_dom"/>
</dbReference>
<dbReference type="GO" id="GO:0005814">
    <property type="term" value="C:centriole"/>
    <property type="evidence" value="ECO:0007669"/>
    <property type="project" value="UniProtKB-SubCell"/>
</dbReference>
<name>A0A7M7KH71_VARDE</name>
<evidence type="ECO:0000259" key="18">
    <source>
        <dbReference type="PROSITE" id="PS50078"/>
    </source>
</evidence>
<dbReference type="GeneID" id="111252403"/>
<keyword evidence="7 15" id="KW-0547">Nucleotide-binding</keyword>
<dbReference type="PANTHER" id="PTHR24345:SF91">
    <property type="entry name" value="SERINE_THREONINE-PROTEIN KINASE PLK4"/>
    <property type="match status" value="1"/>
</dbReference>
<evidence type="ECO:0000256" key="10">
    <source>
        <dbReference type="ARBA" id="ARBA00022843"/>
    </source>
</evidence>
<dbReference type="Gene3D" id="1.10.510.10">
    <property type="entry name" value="Transferase(Phosphotransferase) domain 1"/>
    <property type="match status" value="1"/>
</dbReference>
<dbReference type="RefSeq" id="XP_022665964.1">
    <property type="nucleotide sequence ID" value="XM_022810229.1"/>
</dbReference>
<keyword evidence="9 15" id="KW-0067">ATP-binding</keyword>
<dbReference type="Proteomes" id="UP000594260">
    <property type="component" value="Unplaced"/>
</dbReference>
<evidence type="ECO:0000256" key="6">
    <source>
        <dbReference type="ARBA" id="ARBA00022679"/>
    </source>
</evidence>
<evidence type="ECO:0000256" key="3">
    <source>
        <dbReference type="ARBA" id="ARBA00020245"/>
    </source>
</evidence>
<feature type="region of interest" description="Disordered" evidence="16">
    <location>
        <begin position="278"/>
        <end position="301"/>
    </location>
</feature>
<dbReference type="Pfam" id="PF18190">
    <property type="entry name" value="Plk4_PB1"/>
    <property type="match status" value="1"/>
</dbReference>
<dbReference type="InterPro" id="IPR046437">
    <property type="entry name" value="Ser_Thr-PK_POLO_box_1_sf"/>
</dbReference>
<evidence type="ECO:0000313" key="20">
    <source>
        <dbReference type="EnsemblMetazoa" id="XP_022665964"/>
    </source>
</evidence>
<evidence type="ECO:0000256" key="12">
    <source>
        <dbReference type="ARBA" id="ARBA00030332"/>
    </source>
</evidence>
<dbReference type="PROSITE" id="PS50078">
    <property type="entry name" value="POLO_BOX"/>
    <property type="match status" value="1"/>
</dbReference>
<dbReference type="FunCoup" id="A0A7M7KH71">
    <property type="interactions" value="254"/>
</dbReference>
<evidence type="ECO:0000313" key="21">
    <source>
        <dbReference type="Proteomes" id="UP000594260"/>
    </source>
</evidence>
<keyword evidence="5" id="KW-0723">Serine/threonine-protein kinase</keyword>
<dbReference type="PANTHER" id="PTHR24345">
    <property type="entry name" value="SERINE/THREONINE-PROTEIN KINASE PLK"/>
    <property type="match status" value="1"/>
</dbReference>
<dbReference type="SUPFAM" id="SSF56112">
    <property type="entry name" value="Protein kinase-like (PK-like)"/>
    <property type="match status" value="1"/>
</dbReference>
<keyword evidence="6" id="KW-0808">Transferase</keyword>
<dbReference type="EC" id="2.7.11.21" evidence="2"/>
<feature type="domain" description="POLO box" evidence="18">
    <location>
        <begin position="525"/>
        <end position="601"/>
    </location>
</feature>
<comment type="catalytic activity">
    <reaction evidence="13">
        <text>L-threonyl-[protein] + ATP = O-phospho-L-threonyl-[protein] + ADP + H(+)</text>
        <dbReference type="Rhea" id="RHEA:46608"/>
        <dbReference type="Rhea" id="RHEA-COMP:11060"/>
        <dbReference type="Rhea" id="RHEA-COMP:11605"/>
        <dbReference type="ChEBI" id="CHEBI:15378"/>
        <dbReference type="ChEBI" id="CHEBI:30013"/>
        <dbReference type="ChEBI" id="CHEBI:30616"/>
        <dbReference type="ChEBI" id="CHEBI:61977"/>
        <dbReference type="ChEBI" id="CHEBI:456216"/>
        <dbReference type="EC" id="2.7.11.21"/>
    </reaction>
</comment>
<evidence type="ECO:0000256" key="1">
    <source>
        <dbReference type="ARBA" id="ARBA00004114"/>
    </source>
</evidence>
<proteinExistence type="predicted"/>
<keyword evidence="10" id="KW-0832">Ubl conjugation</keyword>
<evidence type="ECO:0000256" key="8">
    <source>
        <dbReference type="ARBA" id="ARBA00022777"/>
    </source>
</evidence>
<dbReference type="FunFam" id="3.30.200.20:FF:000042">
    <property type="entry name" value="Aurora kinase A"/>
    <property type="match status" value="1"/>
</dbReference>
<dbReference type="PROSITE" id="PS00107">
    <property type="entry name" value="PROTEIN_KINASE_ATP"/>
    <property type="match status" value="1"/>
</dbReference>
<dbReference type="OrthoDB" id="10004143at2759"/>
<feature type="domain" description="Protein kinase" evidence="17">
    <location>
        <begin position="14"/>
        <end position="266"/>
    </location>
</feature>